<gene>
    <name evidence="2" type="ORF">UFOPK4284_00656</name>
</gene>
<proteinExistence type="predicted"/>
<evidence type="ECO:0000259" key="1">
    <source>
        <dbReference type="Pfam" id="PF04101"/>
    </source>
</evidence>
<dbReference type="SUPFAM" id="SSF53756">
    <property type="entry name" value="UDP-Glycosyltransferase/glycogen phosphorylase"/>
    <property type="match status" value="1"/>
</dbReference>
<dbReference type="EMBL" id="CAFBQE010000035">
    <property type="protein sequence ID" value="CAB5048573.1"/>
    <property type="molecule type" value="Genomic_DNA"/>
</dbReference>
<sequence>MPKAAHYILRGVVRYMSKPTIILATSNGVGMGHLARASAVALALKDVANPIIVSMAGGIAEIPSFMGIRCEYIPGRDRLWMSREKWDKYLRDRLLALVEETGAKVLSFDGVVPYPGVIAAKNSNPSLKLVWVRRGLWQKKPQRFILGLQAAMMDVIIEPGDIARPYDFGPTSQRKDAVLTSPVSLFRKEDALSRDDARRALGLDLNRPVALVQLGTGDSDVNHKMTAALEGLIGWKDLQVILTKAPIDKDGKSLAPAGLDIKTVRYFPLAQVLHAFDAGICATGYNGVHELLPAQVPTVFVSNIRGTDDQEARAHWCHDFGYALRADQSDLNDITATVKKLQDPLVRSQLSAQCANLPETTGGAEIAEILCKLATIEKVTKAKDLTFKRLMLQDHFNRGLRHVANLGIRRVALIYRHFYPHKILEVMKESPPVFGDSTKPKELRELIKSTTRFEHLISASSAAYRARREEIAKEAYGDLVEISKR</sequence>
<reference evidence="2" key="1">
    <citation type="submission" date="2020-05" db="EMBL/GenBank/DDBJ databases">
        <authorList>
            <person name="Chiriac C."/>
            <person name="Salcher M."/>
            <person name="Ghai R."/>
            <person name="Kavagutti S V."/>
        </authorList>
    </citation>
    <scope>NUCLEOTIDE SEQUENCE</scope>
</reference>
<protein>
    <submittedName>
        <fullName evidence="2">Unannotated protein</fullName>
    </submittedName>
</protein>
<feature type="domain" description="Glycosyl transferase family 28 C-terminal" evidence="1">
    <location>
        <begin position="255"/>
        <end position="346"/>
    </location>
</feature>
<evidence type="ECO:0000313" key="2">
    <source>
        <dbReference type="EMBL" id="CAB5048573.1"/>
    </source>
</evidence>
<dbReference type="InterPro" id="IPR007235">
    <property type="entry name" value="Glyco_trans_28_C"/>
</dbReference>
<dbReference type="GO" id="GO:0016758">
    <property type="term" value="F:hexosyltransferase activity"/>
    <property type="evidence" value="ECO:0007669"/>
    <property type="project" value="InterPro"/>
</dbReference>
<dbReference type="Gene3D" id="3.40.50.2000">
    <property type="entry name" value="Glycogen Phosphorylase B"/>
    <property type="match status" value="1"/>
</dbReference>
<organism evidence="2">
    <name type="scientific">freshwater metagenome</name>
    <dbReference type="NCBI Taxonomy" id="449393"/>
    <lineage>
        <taxon>unclassified sequences</taxon>
        <taxon>metagenomes</taxon>
        <taxon>ecological metagenomes</taxon>
    </lineage>
</organism>
<name>A0A6J7T5A7_9ZZZZ</name>
<dbReference type="AlphaFoldDB" id="A0A6J7T5A7"/>
<dbReference type="PANTHER" id="PTHR21015">
    <property type="entry name" value="UDP-N-ACETYLGLUCOSAMINE--N-ACETYLMURAMYL-(PENTAPEPTIDE) PYROPHOSPHORYL-UNDECAPRENOL N-ACETYLGLUCOSAMINE TRANSFERASE 1"/>
    <property type="match status" value="1"/>
</dbReference>
<accession>A0A6J7T5A7</accession>
<dbReference type="PANTHER" id="PTHR21015:SF22">
    <property type="entry name" value="GLYCOSYLTRANSFERASE"/>
    <property type="match status" value="1"/>
</dbReference>
<dbReference type="Pfam" id="PF04101">
    <property type="entry name" value="Glyco_tran_28_C"/>
    <property type="match status" value="1"/>
</dbReference>